<evidence type="ECO:0000256" key="7">
    <source>
        <dbReference type="SAM" id="MobiDB-lite"/>
    </source>
</evidence>
<name>A0A8J7UT91_9BACT</name>
<evidence type="ECO:0000256" key="1">
    <source>
        <dbReference type="ARBA" id="ARBA00006640"/>
    </source>
</evidence>
<dbReference type="RefSeq" id="WP_210509342.1">
    <property type="nucleotide sequence ID" value="NZ_JAFIDN010000001.1"/>
</dbReference>
<keyword evidence="9" id="KW-1185">Reference proteome</keyword>
<accession>A0A8J7UT91</accession>
<gene>
    <name evidence="5 8" type="primary">rpsU</name>
    <name evidence="8" type="ORF">NATSA_00365</name>
</gene>
<evidence type="ECO:0000313" key="9">
    <source>
        <dbReference type="Proteomes" id="UP000673975"/>
    </source>
</evidence>
<proteinExistence type="inferred from homology"/>
<dbReference type="GO" id="GO:0005840">
    <property type="term" value="C:ribosome"/>
    <property type="evidence" value="ECO:0007669"/>
    <property type="project" value="UniProtKB-KW"/>
</dbReference>
<protein>
    <recommendedName>
        <fullName evidence="4 5">Small ribosomal subunit protein bS21</fullName>
    </recommendedName>
</protein>
<dbReference type="GO" id="GO:1990904">
    <property type="term" value="C:ribonucleoprotein complex"/>
    <property type="evidence" value="ECO:0007669"/>
    <property type="project" value="UniProtKB-KW"/>
</dbReference>
<comment type="caution">
    <text evidence="8">The sequence shown here is derived from an EMBL/GenBank/DDBJ whole genome shotgun (WGS) entry which is preliminary data.</text>
</comment>
<dbReference type="GO" id="GO:0003735">
    <property type="term" value="F:structural constituent of ribosome"/>
    <property type="evidence" value="ECO:0007669"/>
    <property type="project" value="InterPro"/>
</dbReference>
<dbReference type="Proteomes" id="UP000673975">
    <property type="component" value="Unassembled WGS sequence"/>
</dbReference>
<evidence type="ECO:0000256" key="3">
    <source>
        <dbReference type="ARBA" id="ARBA00023274"/>
    </source>
</evidence>
<evidence type="ECO:0000256" key="6">
    <source>
        <dbReference type="RuleBase" id="RU000667"/>
    </source>
</evidence>
<dbReference type="EMBL" id="JAFIDN010000001">
    <property type="protein sequence ID" value="MBP3191105.1"/>
    <property type="molecule type" value="Genomic_DNA"/>
</dbReference>
<evidence type="ECO:0000256" key="5">
    <source>
        <dbReference type="HAMAP-Rule" id="MF_00358"/>
    </source>
</evidence>
<dbReference type="HAMAP" id="MF_00358">
    <property type="entry name" value="Ribosomal_bS21"/>
    <property type="match status" value="1"/>
</dbReference>
<organism evidence="8 9">
    <name type="scientific">Natronogracilivirga saccharolytica</name>
    <dbReference type="NCBI Taxonomy" id="2812953"/>
    <lineage>
        <taxon>Bacteria</taxon>
        <taxon>Pseudomonadati</taxon>
        <taxon>Balneolota</taxon>
        <taxon>Balneolia</taxon>
        <taxon>Balneolales</taxon>
        <taxon>Cyclonatronaceae</taxon>
        <taxon>Natronogracilivirga</taxon>
    </lineage>
</organism>
<dbReference type="GO" id="GO:0006412">
    <property type="term" value="P:translation"/>
    <property type="evidence" value="ECO:0007669"/>
    <property type="project" value="UniProtKB-UniRule"/>
</dbReference>
<dbReference type="InterPro" id="IPR038380">
    <property type="entry name" value="Ribosomal_bS21_sf"/>
</dbReference>
<evidence type="ECO:0000313" key="8">
    <source>
        <dbReference type="EMBL" id="MBP3191105.1"/>
    </source>
</evidence>
<dbReference type="Gene3D" id="1.20.5.1150">
    <property type="entry name" value="Ribosomal protein S8"/>
    <property type="match status" value="1"/>
</dbReference>
<dbReference type="NCBIfam" id="TIGR00030">
    <property type="entry name" value="S21p"/>
    <property type="match status" value="1"/>
</dbReference>
<sequence>MLGVKVKDNESIDRAINRFKKMMTRSRVLMEYKERQQYLKPSEERREAHKKSVREERKRRRDEWR</sequence>
<reference evidence="8" key="1">
    <citation type="submission" date="2021-02" db="EMBL/GenBank/DDBJ databases">
        <title>Natronogracilivirga saccharolytica gen. nov. sp. nov. a new anaerobic, haloalkiliphilic carbohydrate-fermenting bacterium from soda lake and proposing of Cyclonatronumiaceae fam. nov. in the phylum Balneolaeota.</title>
        <authorList>
            <person name="Zhilina T.N."/>
            <person name="Sorokin D.Y."/>
            <person name="Zavarzina D.G."/>
            <person name="Toshchakov S.V."/>
            <person name="Kublanov I.V."/>
        </authorList>
    </citation>
    <scope>NUCLEOTIDE SEQUENCE</scope>
    <source>
        <strain evidence="8">Z-1702</strain>
    </source>
</reference>
<keyword evidence="2 5" id="KW-0689">Ribosomal protein</keyword>
<dbReference type="PRINTS" id="PR00976">
    <property type="entry name" value="RIBOSOMALS21"/>
</dbReference>
<dbReference type="InterPro" id="IPR001911">
    <property type="entry name" value="Ribosomal_bS21"/>
</dbReference>
<feature type="compositionally biased region" description="Basic and acidic residues" evidence="7">
    <location>
        <begin position="36"/>
        <end position="47"/>
    </location>
</feature>
<dbReference type="Pfam" id="PF01165">
    <property type="entry name" value="Ribosomal_S21"/>
    <property type="match status" value="1"/>
</dbReference>
<keyword evidence="3 5" id="KW-0687">Ribonucleoprotein</keyword>
<feature type="compositionally biased region" description="Basic and acidic residues" evidence="7">
    <location>
        <begin position="53"/>
        <end position="65"/>
    </location>
</feature>
<comment type="similarity">
    <text evidence="1 5 6">Belongs to the bacterial ribosomal protein bS21 family.</text>
</comment>
<evidence type="ECO:0000256" key="4">
    <source>
        <dbReference type="ARBA" id="ARBA00035135"/>
    </source>
</evidence>
<evidence type="ECO:0000256" key="2">
    <source>
        <dbReference type="ARBA" id="ARBA00022980"/>
    </source>
</evidence>
<feature type="region of interest" description="Disordered" evidence="7">
    <location>
        <begin position="36"/>
        <end position="65"/>
    </location>
</feature>
<dbReference type="AlphaFoldDB" id="A0A8J7UT91"/>